<evidence type="ECO:0000313" key="2">
    <source>
        <dbReference type="Proteomes" id="UP000075920"/>
    </source>
</evidence>
<reference evidence="2" key="1">
    <citation type="submission" date="2013-03" db="EMBL/GenBank/DDBJ databases">
        <title>The Genome Sequence of Anopheles minimus MINIMUS1.</title>
        <authorList>
            <consortium name="The Broad Institute Genomics Platform"/>
            <person name="Neafsey D.E."/>
            <person name="Walton C."/>
            <person name="Walker B."/>
            <person name="Young S.K."/>
            <person name="Zeng Q."/>
            <person name="Gargeya S."/>
            <person name="Fitzgerald M."/>
            <person name="Haas B."/>
            <person name="Abouelleil A."/>
            <person name="Allen A.W."/>
            <person name="Alvarado L."/>
            <person name="Arachchi H.M."/>
            <person name="Berlin A.M."/>
            <person name="Chapman S.B."/>
            <person name="Gainer-Dewar J."/>
            <person name="Goldberg J."/>
            <person name="Griggs A."/>
            <person name="Gujja S."/>
            <person name="Hansen M."/>
            <person name="Howarth C."/>
            <person name="Imamovic A."/>
            <person name="Ireland A."/>
            <person name="Larimer J."/>
            <person name="McCowan C."/>
            <person name="Murphy C."/>
            <person name="Pearson M."/>
            <person name="Poon T.W."/>
            <person name="Priest M."/>
            <person name="Roberts A."/>
            <person name="Saif S."/>
            <person name="Shea T."/>
            <person name="Sisk P."/>
            <person name="Sykes S."/>
            <person name="Wortman J."/>
            <person name="Nusbaum C."/>
            <person name="Birren B."/>
        </authorList>
    </citation>
    <scope>NUCLEOTIDE SEQUENCE [LARGE SCALE GENOMIC DNA]</scope>
    <source>
        <strain evidence="2">MINIMUS1</strain>
    </source>
</reference>
<dbReference type="Proteomes" id="UP000075920">
    <property type="component" value="Unassembled WGS sequence"/>
</dbReference>
<keyword evidence="2" id="KW-1185">Reference proteome</keyword>
<sequence>MANERNVHRKPYKPRCFLSTSIGLNKSIQKPCFAQSRRFNKNTLVSYVGCVIAPQSHTSTLVLCA</sequence>
<accession>A0A182WMX6</accession>
<dbReference type="VEuPathDB" id="VectorBase:AMIN014083"/>
<dbReference type="AlphaFoldDB" id="A0A182WMX6"/>
<protein>
    <submittedName>
        <fullName evidence="1">Uncharacterized protein</fullName>
    </submittedName>
</protein>
<reference evidence="1" key="2">
    <citation type="submission" date="2020-05" db="UniProtKB">
        <authorList>
            <consortium name="EnsemblMetazoa"/>
        </authorList>
    </citation>
    <scope>IDENTIFICATION</scope>
    <source>
        <strain evidence="1">MINIMUS1</strain>
    </source>
</reference>
<evidence type="ECO:0000313" key="1">
    <source>
        <dbReference type="EnsemblMetazoa" id="AMIN014083-PA"/>
    </source>
</evidence>
<proteinExistence type="predicted"/>
<dbReference type="EnsemblMetazoa" id="AMIN014083-RA">
    <property type="protein sequence ID" value="AMIN014083-PA"/>
    <property type="gene ID" value="AMIN014083"/>
</dbReference>
<name>A0A182WMX6_9DIPT</name>
<organism evidence="1 2">
    <name type="scientific">Anopheles minimus</name>
    <dbReference type="NCBI Taxonomy" id="112268"/>
    <lineage>
        <taxon>Eukaryota</taxon>
        <taxon>Metazoa</taxon>
        <taxon>Ecdysozoa</taxon>
        <taxon>Arthropoda</taxon>
        <taxon>Hexapoda</taxon>
        <taxon>Insecta</taxon>
        <taxon>Pterygota</taxon>
        <taxon>Neoptera</taxon>
        <taxon>Endopterygota</taxon>
        <taxon>Diptera</taxon>
        <taxon>Nematocera</taxon>
        <taxon>Culicoidea</taxon>
        <taxon>Culicidae</taxon>
        <taxon>Anophelinae</taxon>
        <taxon>Anopheles</taxon>
    </lineage>
</organism>